<dbReference type="Proteomes" id="UP001236569">
    <property type="component" value="Unassembled WGS sequence"/>
</dbReference>
<organism evidence="1 2">
    <name type="scientific">Flectobacillus longus</name>
    <dbReference type="NCBI Taxonomy" id="2984207"/>
    <lineage>
        <taxon>Bacteria</taxon>
        <taxon>Pseudomonadati</taxon>
        <taxon>Bacteroidota</taxon>
        <taxon>Cytophagia</taxon>
        <taxon>Cytophagales</taxon>
        <taxon>Flectobacillaceae</taxon>
        <taxon>Flectobacillus</taxon>
    </lineage>
</organism>
<evidence type="ECO:0000313" key="2">
    <source>
        <dbReference type="Proteomes" id="UP001236569"/>
    </source>
</evidence>
<accession>A0ABT6YKJ6</accession>
<gene>
    <name evidence="1" type="ORF">QM480_06585</name>
</gene>
<sequence>MRNNNNRKLVNIILNYTKTHILPQKITELVDRLESGATMQDFTFLSALGIPIFAQVGKVLDCSIQEVEHLLDSRKVTFEHIQKALFMLFEPNWSTELLNTDKQSN</sequence>
<dbReference type="RefSeq" id="WP_283369216.1">
    <property type="nucleotide sequence ID" value="NZ_JASHID010000003.1"/>
</dbReference>
<protein>
    <submittedName>
        <fullName evidence="1">Uncharacterized protein</fullName>
    </submittedName>
</protein>
<dbReference type="EMBL" id="JASHID010000003">
    <property type="protein sequence ID" value="MDI9863982.1"/>
    <property type="molecule type" value="Genomic_DNA"/>
</dbReference>
<comment type="caution">
    <text evidence="1">The sequence shown here is derived from an EMBL/GenBank/DDBJ whole genome shotgun (WGS) entry which is preliminary data.</text>
</comment>
<name>A0ABT6YKJ6_9BACT</name>
<proteinExistence type="predicted"/>
<reference evidence="1 2" key="1">
    <citation type="submission" date="2023-05" db="EMBL/GenBank/DDBJ databases">
        <title>Novel species of genus Flectobacillus isolated from stream in China.</title>
        <authorList>
            <person name="Lu H."/>
        </authorList>
    </citation>
    <scope>NUCLEOTIDE SEQUENCE [LARGE SCALE GENOMIC DNA]</scope>
    <source>
        <strain evidence="1 2">DC10W</strain>
    </source>
</reference>
<evidence type="ECO:0000313" key="1">
    <source>
        <dbReference type="EMBL" id="MDI9863982.1"/>
    </source>
</evidence>
<keyword evidence="2" id="KW-1185">Reference proteome</keyword>